<dbReference type="AlphaFoldDB" id="A0A5D0CK31"/>
<dbReference type="EMBL" id="VSDO01000006">
    <property type="protein sequence ID" value="TYA10042.1"/>
    <property type="molecule type" value="Genomic_DNA"/>
</dbReference>
<evidence type="ECO:0000313" key="2">
    <source>
        <dbReference type="Proteomes" id="UP000325218"/>
    </source>
</evidence>
<comment type="caution">
    <text evidence="1">The sequence shown here is derived from an EMBL/GenBank/DDBJ whole genome shotgun (WGS) entry which is preliminary data.</text>
</comment>
<keyword evidence="2" id="KW-1185">Reference proteome</keyword>
<evidence type="ECO:0000313" key="1">
    <source>
        <dbReference type="EMBL" id="TYA10042.1"/>
    </source>
</evidence>
<reference evidence="1 2" key="1">
    <citation type="submission" date="2019-08" db="EMBL/GenBank/DDBJ databases">
        <title>Genome sequencing of Paenibacillus faecis DSM 23593(T).</title>
        <authorList>
            <person name="Kook J.-K."/>
            <person name="Park S.-N."/>
            <person name="Lim Y.K."/>
        </authorList>
    </citation>
    <scope>NUCLEOTIDE SEQUENCE [LARGE SCALE GENOMIC DNA]</scope>
    <source>
        <strain evidence="1 2">DSM 23593</strain>
    </source>
</reference>
<accession>A0A5D0CK31</accession>
<proteinExistence type="predicted"/>
<name>A0A5D0CK31_9BACL</name>
<gene>
    <name evidence="1" type="ORF">FRY98_25920</name>
</gene>
<organism evidence="1 2">
    <name type="scientific">Paenibacillus faecis</name>
    <dbReference type="NCBI Taxonomy" id="862114"/>
    <lineage>
        <taxon>Bacteria</taxon>
        <taxon>Bacillati</taxon>
        <taxon>Bacillota</taxon>
        <taxon>Bacilli</taxon>
        <taxon>Bacillales</taxon>
        <taxon>Paenibacillaceae</taxon>
        <taxon>Paenibacillus</taxon>
    </lineage>
</organism>
<protein>
    <submittedName>
        <fullName evidence="1">Uncharacterized protein</fullName>
    </submittedName>
</protein>
<sequence length="77" mass="8658">MHYSRRFAYSQTHALQGATFVFAPYPVLQKGETPKFGQEAWLYAESAVPATSKGIQTLRIRLILQNDNHLPVPQCAP</sequence>
<dbReference type="Proteomes" id="UP000325218">
    <property type="component" value="Unassembled WGS sequence"/>
</dbReference>